<keyword evidence="1" id="KW-0812">Transmembrane</keyword>
<organism evidence="2 3">
    <name type="scientific">Thioclava arctica</name>
    <dbReference type="NCBI Taxonomy" id="3238301"/>
    <lineage>
        <taxon>Bacteria</taxon>
        <taxon>Pseudomonadati</taxon>
        <taxon>Pseudomonadota</taxon>
        <taxon>Alphaproteobacteria</taxon>
        <taxon>Rhodobacterales</taxon>
        <taxon>Paracoccaceae</taxon>
        <taxon>Thioclava</taxon>
    </lineage>
</organism>
<evidence type="ECO:0008006" key="4">
    <source>
        <dbReference type="Google" id="ProtNLM"/>
    </source>
</evidence>
<name>A0ABV3TJF3_9RHOB</name>
<evidence type="ECO:0000313" key="2">
    <source>
        <dbReference type="EMBL" id="MEX1661686.1"/>
    </source>
</evidence>
<keyword evidence="1" id="KW-0472">Membrane</keyword>
<dbReference type="EMBL" id="JBFRYC010000004">
    <property type="protein sequence ID" value="MEX1661686.1"/>
    <property type="molecule type" value="Genomic_DNA"/>
</dbReference>
<accession>A0ABV3TJF3</accession>
<feature type="transmembrane region" description="Helical" evidence="1">
    <location>
        <begin position="72"/>
        <end position="88"/>
    </location>
</feature>
<dbReference type="RefSeq" id="WP_368391667.1">
    <property type="nucleotide sequence ID" value="NZ_JBFRYC010000004.1"/>
</dbReference>
<dbReference type="Proteomes" id="UP001557465">
    <property type="component" value="Unassembled WGS sequence"/>
</dbReference>
<protein>
    <recommendedName>
        <fullName evidence="4">SPW repeat-containing protein</fullName>
    </recommendedName>
</protein>
<comment type="caution">
    <text evidence="2">The sequence shown here is derived from an EMBL/GenBank/DDBJ whole genome shotgun (WGS) entry which is preliminary data.</text>
</comment>
<gene>
    <name evidence="2" type="ORF">AB4874_08465</name>
</gene>
<reference evidence="2 3" key="1">
    <citation type="journal article" date="2011" name="Int. J. Syst. Evol. Microbiol.">
        <title>Zhongshania antarctica gen. nov., sp. nov. and Zhongshania guokunii sp. nov., gammaproteobacteria respectively isolated from coastal attached (fast) ice and surface seawater of the Antarctic.</title>
        <authorList>
            <person name="Li H.J."/>
            <person name="Zhang X.Y."/>
            <person name="Chen C.X."/>
            <person name="Zhang Y.J."/>
            <person name="Gao Z.M."/>
            <person name="Yu Y."/>
            <person name="Chen X.L."/>
            <person name="Chen B."/>
            <person name="Zhang Y.Z."/>
        </authorList>
    </citation>
    <scope>NUCLEOTIDE SEQUENCE [LARGE SCALE GENOMIC DNA]</scope>
    <source>
        <strain evidence="2 3">15-R06ZXC-3</strain>
    </source>
</reference>
<evidence type="ECO:0000313" key="3">
    <source>
        <dbReference type="Proteomes" id="UP001557465"/>
    </source>
</evidence>
<evidence type="ECO:0000256" key="1">
    <source>
        <dbReference type="SAM" id="Phobius"/>
    </source>
</evidence>
<feature type="transmembrane region" description="Helical" evidence="1">
    <location>
        <begin position="12"/>
        <end position="31"/>
    </location>
</feature>
<sequence length="123" mass="12697">MVDPNRVARPRTILMVLGGLAGAAVAVWNFVTPLTGVTGTFGAGLVIAASVLIVLAAIFIQLSEPGGWRTTLRVLVALGVIGTAAAGYFLHEWWLIAAMAVTAIGLIYDIASSRASNQTGAYA</sequence>
<feature type="transmembrane region" description="Helical" evidence="1">
    <location>
        <begin position="94"/>
        <end position="111"/>
    </location>
</feature>
<keyword evidence="1" id="KW-1133">Transmembrane helix</keyword>
<keyword evidence="3" id="KW-1185">Reference proteome</keyword>
<feature type="transmembrane region" description="Helical" evidence="1">
    <location>
        <begin position="37"/>
        <end position="60"/>
    </location>
</feature>
<proteinExistence type="predicted"/>